<name>A0ABZ3IP15_9FIRM</name>
<accession>A0ABZ3IP15</accession>
<sequence>MTSTQNSVFLLEKVLEQGLPFVASYLTKEINRPVVIADGNGHIHYPQGSTTSLNWELFGAILPGINEDEYYYHEAKKCLVYQIGSNNTRAFVIVQKLCRNQMLETISVITDTRLAIKNYFINMDKVRISTEKFERKFAEHLFIKSNVNIRDIIKMHGIDLDIRQPYCVKLIEIDHTESESDLRLIIEDIIEYTKRRKLEIIQPLIWGKGVMFILPAVYKDDTLEVDLEWPRVIDSLIWKEAAEKKFNITLSIGLGQTYTIRDLHKSYHEARIALALPKLLGQIGVVQRFCDLGMFAQLFSQDVGVLKNQCLKILGVIIDYDNKIEAELFPTLRAVLDNSCNWKLSSESLFIHVNTLHYRVSKIEQLLDVNLSNMDTRANLYMAIKVWDTLKNLGFLDNIPGTNQKCRLSYERSPKGKKDSKAI</sequence>
<dbReference type="PANTHER" id="PTHR33744">
    <property type="entry name" value="CARBOHYDRATE DIACID REGULATOR"/>
    <property type="match status" value="1"/>
</dbReference>
<gene>
    <name evidence="4" type="ORF">SPSIL_036710</name>
</gene>
<dbReference type="RefSeq" id="WP_094604231.1">
    <property type="nucleotide sequence ID" value="NZ_CP155573.1"/>
</dbReference>
<dbReference type="InterPro" id="IPR051448">
    <property type="entry name" value="CdaR-like_regulators"/>
</dbReference>
<protein>
    <recommendedName>
        <fullName evidence="6">Carbohydrate diacid regulator</fullName>
    </recommendedName>
</protein>
<dbReference type="InterPro" id="IPR041522">
    <property type="entry name" value="CdaR_GGDEF"/>
</dbReference>
<evidence type="ECO:0000259" key="2">
    <source>
        <dbReference type="Pfam" id="PF13556"/>
    </source>
</evidence>
<dbReference type="Pfam" id="PF13556">
    <property type="entry name" value="HTH_30"/>
    <property type="match status" value="1"/>
</dbReference>
<dbReference type="Proteomes" id="UP000216752">
    <property type="component" value="Chromosome"/>
</dbReference>
<proteinExistence type="inferred from homology"/>
<evidence type="ECO:0000259" key="3">
    <source>
        <dbReference type="Pfam" id="PF17853"/>
    </source>
</evidence>
<dbReference type="EMBL" id="CP155573">
    <property type="protein sequence ID" value="XFO67472.1"/>
    <property type="molecule type" value="Genomic_DNA"/>
</dbReference>
<evidence type="ECO:0000313" key="5">
    <source>
        <dbReference type="Proteomes" id="UP000216752"/>
    </source>
</evidence>
<feature type="domain" description="CdaR GGDEF-like" evidence="3">
    <location>
        <begin position="157"/>
        <end position="275"/>
    </location>
</feature>
<feature type="domain" description="PucR C-terminal helix-turn-helix" evidence="2">
    <location>
        <begin position="328"/>
        <end position="386"/>
    </location>
</feature>
<dbReference type="PANTHER" id="PTHR33744:SF15">
    <property type="entry name" value="CARBOHYDRATE DIACID REGULATOR"/>
    <property type="match status" value="1"/>
</dbReference>
<keyword evidence="5" id="KW-1185">Reference proteome</keyword>
<dbReference type="Gene3D" id="1.10.10.2840">
    <property type="entry name" value="PucR C-terminal helix-turn-helix domain"/>
    <property type="match status" value="1"/>
</dbReference>
<organism evidence="4 5">
    <name type="scientific">Sporomusa silvacetica DSM 10669</name>
    <dbReference type="NCBI Taxonomy" id="1123289"/>
    <lineage>
        <taxon>Bacteria</taxon>
        <taxon>Bacillati</taxon>
        <taxon>Bacillota</taxon>
        <taxon>Negativicutes</taxon>
        <taxon>Selenomonadales</taxon>
        <taxon>Sporomusaceae</taxon>
        <taxon>Sporomusa</taxon>
    </lineage>
</organism>
<comment type="similarity">
    <text evidence="1">Belongs to the CdaR family.</text>
</comment>
<evidence type="ECO:0000313" key="4">
    <source>
        <dbReference type="EMBL" id="XFO67472.1"/>
    </source>
</evidence>
<dbReference type="InterPro" id="IPR042070">
    <property type="entry name" value="PucR_C-HTH_sf"/>
</dbReference>
<reference evidence="4" key="1">
    <citation type="submission" date="2024-05" db="EMBL/GenBank/DDBJ databases">
        <title>Isolation and characterization of Sporomusa carbonis sp. nov., a carboxydotrophic hydrogenogen in the genus of Sporomusa isolated from a charcoal burning pile.</title>
        <authorList>
            <person name="Boeer T."/>
            <person name="Rosenbaum F."/>
            <person name="Eysell L."/>
            <person name="Mueller V."/>
            <person name="Daniel R."/>
            <person name="Poehlein A."/>
        </authorList>
    </citation>
    <scope>NUCLEOTIDE SEQUENCE [LARGE SCALE GENOMIC DNA]</scope>
    <source>
        <strain evidence="4">DSM 10669</strain>
    </source>
</reference>
<evidence type="ECO:0000256" key="1">
    <source>
        <dbReference type="ARBA" id="ARBA00006754"/>
    </source>
</evidence>
<dbReference type="Pfam" id="PF17853">
    <property type="entry name" value="GGDEF_2"/>
    <property type="match status" value="1"/>
</dbReference>
<evidence type="ECO:0008006" key="6">
    <source>
        <dbReference type="Google" id="ProtNLM"/>
    </source>
</evidence>
<dbReference type="InterPro" id="IPR025736">
    <property type="entry name" value="PucR_C-HTH_dom"/>
</dbReference>